<dbReference type="CDD" id="cd00093">
    <property type="entry name" value="HTH_XRE"/>
    <property type="match status" value="1"/>
</dbReference>
<gene>
    <name evidence="2" type="ORF">Back11_31920</name>
</gene>
<proteinExistence type="predicted"/>
<dbReference type="Gene3D" id="1.10.260.40">
    <property type="entry name" value="lambda repressor-like DNA-binding domains"/>
    <property type="match status" value="1"/>
</dbReference>
<dbReference type="GO" id="GO:0003677">
    <property type="term" value="F:DNA binding"/>
    <property type="evidence" value="ECO:0007669"/>
    <property type="project" value="UniProtKB-KW"/>
</dbReference>
<dbReference type="RefSeq" id="WP_164522811.1">
    <property type="nucleotide sequence ID" value="NZ_AP019308.1"/>
</dbReference>
<dbReference type="SMART" id="SM00530">
    <property type="entry name" value="HTH_XRE"/>
    <property type="match status" value="1"/>
</dbReference>
<organism evidence="2 3">
    <name type="scientific">Paenibacillus baekrokdamisoli</name>
    <dbReference type="NCBI Taxonomy" id="1712516"/>
    <lineage>
        <taxon>Bacteria</taxon>
        <taxon>Bacillati</taxon>
        <taxon>Bacillota</taxon>
        <taxon>Bacilli</taxon>
        <taxon>Bacillales</taxon>
        <taxon>Paenibacillaceae</taxon>
        <taxon>Paenibacillus</taxon>
    </lineage>
</organism>
<sequence>MDEIGSRITLLRKKHAIKQNQLAKLLGISSSSLSHYEKNRRFPDYRTIRSIATLFQVTTDYLLGRTQIPSPLNDDSLVQLELEPAEIQG</sequence>
<dbReference type="EMBL" id="AP019308">
    <property type="protein sequence ID" value="BBH21847.1"/>
    <property type="molecule type" value="Genomic_DNA"/>
</dbReference>
<accession>A0A3G9ISP0</accession>
<evidence type="ECO:0000313" key="2">
    <source>
        <dbReference type="EMBL" id="BBH21847.1"/>
    </source>
</evidence>
<dbReference type="Proteomes" id="UP000275368">
    <property type="component" value="Chromosome"/>
</dbReference>
<evidence type="ECO:0000313" key="3">
    <source>
        <dbReference type="Proteomes" id="UP000275368"/>
    </source>
</evidence>
<dbReference type="InterPro" id="IPR001387">
    <property type="entry name" value="Cro/C1-type_HTH"/>
</dbReference>
<keyword evidence="3" id="KW-1185">Reference proteome</keyword>
<keyword evidence="1" id="KW-0238">DNA-binding</keyword>
<dbReference type="PROSITE" id="PS50943">
    <property type="entry name" value="HTH_CROC1"/>
    <property type="match status" value="1"/>
</dbReference>
<dbReference type="PANTHER" id="PTHR46558">
    <property type="entry name" value="TRACRIPTIONAL REGULATORY PROTEIN-RELATED-RELATED"/>
    <property type="match status" value="1"/>
</dbReference>
<protein>
    <submittedName>
        <fullName evidence="2">Uncharacterized protein</fullName>
    </submittedName>
</protein>
<reference evidence="2 3" key="1">
    <citation type="submission" date="2018-11" db="EMBL/GenBank/DDBJ databases">
        <title>Complete genome sequence of Paenibacillus baekrokdamisoli strain KCTC 33723.</title>
        <authorList>
            <person name="Kang S.W."/>
            <person name="Lee K.C."/>
            <person name="Kim K.K."/>
            <person name="Kim J.S."/>
            <person name="Kim D.S."/>
            <person name="Ko S.H."/>
            <person name="Yang S.H."/>
            <person name="Lee J.S."/>
        </authorList>
    </citation>
    <scope>NUCLEOTIDE SEQUENCE [LARGE SCALE GENOMIC DNA]</scope>
    <source>
        <strain evidence="2 3">KCTC 33723</strain>
    </source>
</reference>
<dbReference type="SUPFAM" id="SSF47413">
    <property type="entry name" value="lambda repressor-like DNA-binding domains"/>
    <property type="match status" value="1"/>
</dbReference>
<dbReference type="Pfam" id="PF12844">
    <property type="entry name" value="HTH_19"/>
    <property type="match status" value="1"/>
</dbReference>
<dbReference type="KEGG" id="pbk:Back11_31920"/>
<dbReference type="AlphaFoldDB" id="A0A3G9ISP0"/>
<dbReference type="InterPro" id="IPR010982">
    <property type="entry name" value="Lambda_DNA-bd_dom_sf"/>
</dbReference>
<dbReference type="PANTHER" id="PTHR46558:SF11">
    <property type="entry name" value="HTH-TYPE TRANSCRIPTIONAL REGULATOR XRE"/>
    <property type="match status" value="1"/>
</dbReference>
<name>A0A3G9ISP0_9BACL</name>
<evidence type="ECO:0000256" key="1">
    <source>
        <dbReference type="ARBA" id="ARBA00023125"/>
    </source>
</evidence>